<dbReference type="PANTHER" id="PTHR43625">
    <property type="entry name" value="AFLATOXIN B1 ALDEHYDE REDUCTASE"/>
    <property type="match status" value="1"/>
</dbReference>
<dbReference type="InterPro" id="IPR020471">
    <property type="entry name" value="AKR"/>
</dbReference>
<sequence length="329" mass="35976">MEKRKLGTQGLEVSALGLGCMGMSYAYGAGDDAESIAVIHHALDLGITLFDTAEMYGPFTNEVLVGKALKDRRDEAIIATKFGFVIEEGVRQYRVNGRPEHAKKVCDESLKRLGVDHIDLYYQHRVDSNVPIEETVGAMGDLVRAGKVRYIGLSEASPATLRRAHKEFPISALQSEYSIWERGVEEEVLPTCRELGIGFVPYSPLGRGFLTGTAKRAEEYPEGDFRRTQPRFEGENFDRNMKIVDAVKAIAKAQGAAPGQVALAWLLAQGPDIVPIPGTKRRKYLEENTDAAQLHLTADDLAALDEAAPRGAASGERYGSAALLDLLDK</sequence>
<evidence type="ECO:0000313" key="4">
    <source>
        <dbReference type="Proteomes" id="UP000623250"/>
    </source>
</evidence>
<evidence type="ECO:0000259" key="2">
    <source>
        <dbReference type="Pfam" id="PF00248"/>
    </source>
</evidence>
<protein>
    <submittedName>
        <fullName evidence="3">Aldo/keto reductase</fullName>
    </submittedName>
</protein>
<keyword evidence="4" id="KW-1185">Reference proteome</keyword>
<feature type="domain" description="NADP-dependent oxidoreductase" evidence="2">
    <location>
        <begin position="16"/>
        <end position="307"/>
    </location>
</feature>
<dbReference type="InterPro" id="IPR023210">
    <property type="entry name" value="NADP_OxRdtase_dom"/>
</dbReference>
<keyword evidence="1" id="KW-0560">Oxidoreductase</keyword>
<evidence type="ECO:0000313" key="3">
    <source>
        <dbReference type="EMBL" id="MBJ7542600.1"/>
    </source>
</evidence>
<dbReference type="EMBL" id="JAEMUK010000008">
    <property type="protein sequence ID" value="MBJ7542600.1"/>
    <property type="molecule type" value="Genomic_DNA"/>
</dbReference>
<dbReference type="SUPFAM" id="SSF51430">
    <property type="entry name" value="NAD(P)-linked oxidoreductase"/>
    <property type="match status" value="1"/>
</dbReference>
<dbReference type="CDD" id="cd19076">
    <property type="entry name" value="AKR_AKR13A_13D"/>
    <property type="match status" value="1"/>
</dbReference>
<dbReference type="AlphaFoldDB" id="A0A8I1GFY7"/>
<dbReference type="PANTHER" id="PTHR43625:SF40">
    <property type="entry name" value="ALDO-KETO REDUCTASE YAKC [NADP(+)]"/>
    <property type="match status" value="1"/>
</dbReference>
<gene>
    <name evidence="3" type="ORF">JDN41_03410</name>
</gene>
<dbReference type="InterPro" id="IPR050791">
    <property type="entry name" value="Aldo-Keto_reductase"/>
</dbReference>
<accession>A0A8I1GFY7</accession>
<organism evidence="3 4">
    <name type="scientific">Rhodomicrobium udaipurense</name>
    <dbReference type="NCBI Taxonomy" id="1202716"/>
    <lineage>
        <taxon>Bacteria</taxon>
        <taxon>Pseudomonadati</taxon>
        <taxon>Pseudomonadota</taxon>
        <taxon>Alphaproteobacteria</taxon>
        <taxon>Hyphomicrobiales</taxon>
        <taxon>Hyphomicrobiaceae</taxon>
        <taxon>Rhodomicrobium</taxon>
    </lineage>
</organism>
<dbReference type="Gene3D" id="3.20.20.100">
    <property type="entry name" value="NADP-dependent oxidoreductase domain"/>
    <property type="match status" value="1"/>
</dbReference>
<reference evidence="3 4" key="1">
    <citation type="submission" date="2020-12" db="EMBL/GenBank/DDBJ databases">
        <title>Revised draft genomes of Rhodomicrobium vannielii ATCC 17100 and Rhodomicrobium udaipurense JA643.</title>
        <authorList>
            <person name="Conners E.M."/>
            <person name="Davenport E.J."/>
            <person name="Bose A."/>
        </authorList>
    </citation>
    <scope>NUCLEOTIDE SEQUENCE [LARGE SCALE GENOMIC DNA]</scope>
    <source>
        <strain evidence="3 4">JA643</strain>
    </source>
</reference>
<comment type="caution">
    <text evidence="3">The sequence shown here is derived from an EMBL/GenBank/DDBJ whole genome shotgun (WGS) entry which is preliminary data.</text>
</comment>
<dbReference type="GO" id="GO:0005737">
    <property type="term" value="C:cytoplasm"/>
    <property type="evidence" value="ECO:0007669"/>
    <property type="project" value="TreeGrafter"/>
</dbReference>
<proteinExistence type="predicted"/>
<dbReference type="PRINTS" id="PR00069">
    <property type="entry name" value="ALDKETRDTASE"/>
</dbReference>
<dbReference type="InterPro" id="IPR036812">
    <property type="entry name" value="NAD(P)_OxRdtase_dom_sf"/>
</dbReference>
<dbReference type="Pfam" id="PF00248">
    <property type="entry name" value="Aldo_ket_red"/>
    <property type="match status" value="1"/>
</dbReference>
<dbReference type="GO" id="GO:0016491">
    <property type="term" value="F:oxidoreductase activity"/>
    <property type="evidence" value="ECO:0007669"/>
    <property type="project" value="UniProtKB-KW"/>
</dbReference>
<dbReference type="RefSeq" id="WP_037236896.1">
    <property type="nucleotide sequence ID" value="NZ_JAEMUK010000008.1"/>
</dbReference>
<dbReference type="Proteomes" id="UP000623250">
    <property type="component" value="Unassembled WGS sequence"/>
</dbReference>
<name>A0A8I1GFY7_9HYPH</name>
<evidence type="ECO:0000256" key="1">
    <source>
        <dbReference type="ARBA" id="ARBA00023002"/>
    </source>
</evidence>